<organism evidence="2 3">
    <name type="scientific">Sulfuriferula multivorans</name>
    <dbReference type="NCBI Taxonomy" id="1559896"/>
    <lineage>
        <taxon>Bacteria</taxon>
        <taxon>Pseudomonadati</taxon>
        <taxon>Pseudomonadota</taxon>
        <taxon>Betaproteobacteria</taxon>
        <taxon>Nitrosomonadales</taxon>
        <taxon>Sulfuricellaceae</taxon>
        <taxon>Sulfuriferula</taxon>
    </lineage>
</organism>
<reference evidence="2 3" key="1">
    <citation type="submission" date="2019-09" db="EMBL/GenBank/DDBJ databases">
        <title>H2 Metabolism Revealed by Metagenomic Analysis in Subglacial Sediment of East Antarctica.</title>
        <authorList>
            <person name="Yang Z."/>
            <person name="Zhang Y."/>
            <person name="Lv Y."/>
            <person name="Yan W."/>
            <person name="Xiao X."/>
            <person name="Sun B."/>
            <person name="Ma H."/>
        </authorList>
    </citation>
    <scope>NUCLEOTIDE SEQUENCE [LARGE SCALE GENOMIC DNA]</scope>
    <source>
        <strain evidence="2">Bin2_2</strain>
    </source>
</reference>
<feature type="domain" description="Pyridoxamine 5'-phosphate oxidase N-terminal" evidence="1">
    <location>
        <begin position="176"/>
        <end position="290"/>
    </location>
</feature>
<dbReference type="Pfam" id="PF01243">
    <property type="entry name" value="PNPOx_N"/>
    <property type="match status" value="2"/>
</dbReference>
<sequence>MNAPDDLQAFHAGERQLQARVGVQERMTALGNQVIRMAMPEQHRAFFAQLPFVIAGSVDAEGQPWASILTNPPGFIGSPDAHHLLIHTRPLLGDPLHETLAAGASIALLGIEQQTRRRNRMNGVVERINDAGVLVGVQQSFGNCPKYIQARQVKYVERGGSGVIEAGTVDSASTLNERTRKLIARADTFFIATAHPDASQGTTRSNGVDVSHRGGKPGFVHADNDTTLTIPDFAGNRFFNTLGNILLNPRAGLLFIDFENGDLIYLAADAEIVFEGPELDAFAGAERLLRLTIRHVRHVTATLPLRWGGEVQMSPSLASTGVTLP</sequence>
<feature type="domain" description="Pyridoxamine 5'-phosphate oxidase N-terminal" evidence="1">
    <location>
        <begin position="39"/>
        <end position="144"/>
    </location>
</feature>
<dbReference type="AlphaFoldDB" id="A0A7C9P6R1"/>
<dbReference type="InterPro" id="IPR011576">
    <property type="entry name" value="Pyridox_Oxase_N"/>
</dbReference>
<proteinExistence type="predicted"/>
<dbReference type="InterPro" id="IPR012349">
    <property type="entry name" value="Split_barrel_FMN-bd"/>
</dbReference>
<evidence type="ECO:0000313" key="3">
    <source>
        <dbReference type="Proteomes" id="UP000483432"/>
    </source>
</evidence>
<dbReference type="PANTHER" id="PTHR42815:SF2">
    <property type="entry name" value="FAD-BINDING, PUTATIVE (AFU_ORTHOLOGUE AFUA_6G07600)-RELATED"/>
    <property type="match status" value="1"/>
</dbReference>
<comment type="caution">
    <text evidence="2">The sequence shown here is derived from an EMBL/GenBank/DDBJ whole genome shotgun (WGS) entry which is preliminary data.</text>
</comment>
<accession>A0A7C9P6R1</accession>
<evidence type="ECO:0000313" key="2">
    <source>
        <dbReference type="EMBL" id="NDP47027.1"/>
    </source>
</evidence>
<name>A0A7C9P6R1_9PROT</name>
<dbReference type="SUPFAM" id="SSF50475">
    <property type="entry name" value="FMN-binding split barrel"/>
    <property type="match status" value="2"/>
</dbReference>
<dbReference type="EMBL" id="JAAFGW010000009">
    <property type="protein sequence ID" value="NDP47027.1"/>
    <property type="molecule type" value="Genomic_DNA"/>
</dbReference>
<dbReference type="PANTHER" id="PTHR42815">
    <property type="entry name" value="FAD-BINDING, PUTATIVE (AFU_ORTHOLOGUE AFUA_6G07600)-RELATED"/>
    <property type="match status" value="1"/>
</dbReference>
<evidence type="ECO:0000259" key="1">
    <source>
        <dbReference type="Pfam" id="PF01243"/>
    </source>
</evidence>
<dbReference type="Proteomes" id="UP000483432">
    <property type="component" value="Unassembled WGS sequence"/>
</dbReference>
<dbReference type="Gene3D" id="2.30.110.10">
    <property type="entry name" value="Electron Transport, Fmn-binding Protein, Chain A"/>
    <property type="match status" value="2"/>
</dbReference>
<gene>
    <name evidence="2" type="ORF">GZ085_01295</name>
</gene>
<protein>
    <submittedName>
        <fullName evidence="2">Flavin-nucleotide-binding protein</fullName>
    </submittedName>
</protein>